<organism evidence="11 12">
    <name type="scientific">Candidatus Enterococcus testudinis</name>
    <dbReference type="NCBI Taxonomy" id="1834191"/>
    <lineage>
        <taxon>Bacteria</taxon>
        <taxon>Bacillati</taxon>
        <taxon>Bacillota</taxon>
        <taxon>Bacilli</taxon>
        <taxon>Lactobacillales</taxon>
        <taxon>Enterococcaceae</taxon>
        <taxon>Enterococcus</taxon>
    </lineage>
</organism>
<dbReference type="PROSITE" id="PS51105">
    <property type="entry name" value="PTS_EIIC_TYPE_3"/>
    <property type="match status" value="1"/>
</dbReference>
<dbReference type="PIRSF" id="PIRSF006351">
    <property type="entry name" value="PTS_EIIC-Cellobiose"/>
    <property type="match status" value="1"/>
</dbReference>
<feature type="transmembrane region" description="Helical" evidence="9">
    <location>
        <begin position="135"/>
        <end position="154"/>
    </location>
</feature>
<dbReference type="InterPro" id="IPR004501">
    <property type="entry name" value="PTS_EIIC_3"/>
</dbReference>
<accession>A0A242A3K0</accession>
<dbReference type="Pfam" id="PF02378">
    <property type="entry name" value="PTS_EIIC"/>
    <property type="match status" value="1"/>
</dbReference>
<dbReference type="GO" id="GO:0005886">
    <property type="term" value="C:plasma membrane"/>
    <property type="evidence" value="ECO:0007669"/>
    <property type="project" value="UniProtKB-SubCell"/>
</dbReference>
<dbReference type="OrthoDB" id="1550290at2"/>
<keyword evidence="2 8" id="KW-0813">Transport</keyword>
<keyword evidence="6 9" id="KW-1133">Transmembrane helix</keyword>
<comment type="subcellular location">
    <subcellularLocation>
        <location evidence="1">Cell membrane</location>
        <topology evidence="1">Multi-pass membrane protein</topology>
    </subcellularLocation>
</comment>
<feature type="transmembrane region" description="Helical" evidence="9">
    <location>
        <begin position="394"/>
        <end position="411"/>
    </location>
</feature>
<evidence type="ECO:0000256" key="4">
    <source>
        <dbReference type="ARBA" id="ARBA00022597"/>
    </source>
</evidence>
<dbReference type="InterPro" id="IPR004796">
    <property type="entry name" value="PTS_IIC_cello"/>
</dbReference>
<dbReference type="RefSeq" id="WP_086273653.1">
    <property type="nucleotide sequence ID" value="NZ_NGKU01000001.1"/>
</dbReference>
<keyword evidence="5 9" id="KW-0812">Transmembrane</keyword>
<feature type="transmembrane region" description="Helical" evidence="9">
    <location>
        <begin position="174"/>
        <end position="199"/>
    </location>
</feature>
<evidence type="ECO:0000256" key="8">
    <source>
        <dbReference type="PIRNR" id="PIRNR006351"/>
    </source>
</evidence>
<evidence type="ECO:0000313" key="11">
    <source>
        <dbReference type="EMBL" id="OTN75615.1"/>
    </source>
</evidence>
<evidence type="ECO:0000256" key="5">
    <source>
        <dbReference type="ARBA" id="ARBA00022692"/>
    </source>
</evidence>
<dbReference type="PANTHER" id="PTHR33989:SF4">
    <property type="entry name" value="PTS SYSTEM N,N'-DIACETYLCHITOBIOSE-SPECIFIC EIIC COMPONENT"/>
    <property type="match status" value="1"/>
</dbReference>
<feature type="transmembrane region" description="Helical" evidence="9">
    <location>
        <begin position="104"/>
        <end position="123"/>
    </location>
</feature>
<feature type="transmembrane region" description="Helical" evidence="9">
    <location>
        <begin position="250"/>
        <end position="271"/>
    </location>
</feature>
<gene>
    <name evidence="11" type="ORF">A5886_000690</name>
</gene>
<sequence length="436" mass="47124">MEKLFDSPVMIKLQDFGQKLGSNKFLAALQACMMSLMGIIMVGAISQITVSVLGPTMFNVIAAESQLYEIIYLPYKFTMDLLSVWVVILFSFNYAKNLKMKSPIMNAVDALICFFLVAGPIMISETGTTSIDMSYLGSTGMFIGFVVVFISVQIEKYCADHNIKIKMPDVVPPFLQDGFASIVPLAISTVLFLACSAGVDLFTNGEYTIASGFMALLGVPLSALSSTVGMFIMCVFAALLWCFGIHGTMILVPIIMPLGIQAATANGAAAAAGEPLVFYPVALFGAMAIAGGTGNTLPIALLGLKSKSKQISAISKIAAVPGWFNINEPLTFGMPIMYNPILCIPYVLNIPVVMLLTLLGYQFGFLTPGWISISALLPMGMASYLSTLKWQNAIWDYLMLIPAGLIYYPFFKAYEKQLIAKEALAEQEEAFGVVPE</sequence>
<evidence type="ECO:0000256" key="3">
    <source>
        <dbReference type="ARBA" id="ARBA00022475"/>
    </source>
</evidence>
<dbReference type="GO" id="GO:0008982">
    <property type="term" value="F:protein-N(PI)-phosphohistidine-sugar phosphotransferase activity"/>
    <property type="evidence" value="ECO:0007669"/>
    <property type="project" value="UniProtKB-UniRule"/>
</dbReference>
<dbReference type="STRING" id="1834191.A5886_000690"/>
<proteinExistence type="predicted"/>
<keyword evidence="3 8" id="KW-1003">Cell membrane</keyword>
<feature type="transmembrane region" description="Helical" evidence="9">
    <location>
        <begin position="70"/>
        <end position="92"/>
    </location>
</feature>
<dbReference type="AlphaFoldDB" id="A0A242A3K0"/>
<keyword evidence="12" id="KW-1185">Reference proteome</keyword>
<protein>
    <recommendedName>
        <fullName evidence="8">Permease IIC component</fullName>
    </recommendedName>
</protein>
<comment type="function">
    <text evidence="8">The phosphoenolpyruvate-dependent sugar phosphotransferase system (PTS), a major carbohydrate active -transport system, catalyzes the phosphorylation of incoming sugar substrates concomitant with their translocation across the cell membrane.</text>
</comment>
<feature type="transmembrane region" description="Helical" evidence="9">
    <location>
        <begin position="25"/>
        <end position="50"/>
    </location>
</feature>
<reference evidence="11 12" key="1">
    <citation type="submission" date="2017-05" db="EMBL/GenBank/DDBJ databases">
        <title>The Genome Sequence of Enterococcus sp. 8G7_MSG3316.</title>
        <authorList>
            <consortium name="The Broad Institute Genomics Platform"/>
            <consortium name="The Broad Institute Genomic Center for Infectious Diseases"/>
            <person name="Earl A."/>
            <person name="Manson A."/>
            <person name="Schwartman J."/>
            <person name="Gilmore M."/>
            <person name="Abouelleil A."/>
            <person name="Cao P."/>
            <person name="Chapman S."/>
            <person name="Cusick C."/>
            <person name="Shea T."/>
            <person name="Young S."/>
            <person name="Neafsey D."/>
            <person name="Nusbaum C."/>
            <person name="Birren B."/>
        </authorList>
    </citation>
    <scope>NUCLEOTIDE SEQUENCE [LARGE SCALE GENOMIC DNA]</scope>
    <source>
        <strain evidence="11 12">8G7_MSG3316</strain>
    </source>
</reference>
<dbReference type="GO" id="GO:1902815">
    <property type="term" value="P:N,N'-diacetylchitobiose import"/>
    <property type="evidence" value="ECO:0007669"/>
    <property type="project" value="TreeGrafter"/>
</dbReference>
<evidence type="ECO:0000259" key="10">
    <source>
        <dbReference type="PROSITE" id="PS51105"/>
    </source>
</evidence>
<comment type="caution">
    <text evidence="11">The sequence shown here is derived from an EMBL/GenBank/DDBJ whole genome shotgun (WGS) entry which is preliminary data.</text>
</comment>
<name>A0A242A3K0_9ENTE</name>
<dbReference type="EMBL" id="NGKU01000001">
    <property type="protein sequence ID" value="OTN75615.1"/>
    <property type="molecule type" value="Genomic_DNA"/>
</dbReference>
<feature type="transmembrane region" description="Helical" evidence="9">
    <location>
        <begin position="219"/>
        <end position="243"/>
    </location>
</feature>
<dbReference type="Proteomes" id="UP000195043">
    <property type="component" value="Unassembled WGS sequence"/>
</dbReference>
<evidence type="ECO:0000256" key="6">
    <source>
        <dbReference type="ARBA" id="ARBA00022989"/>
    </source>
</evidence>
<dbReference type="GO" id="GO:0009401">
    <property type="term" value="P:phosphoenolpyruvate-dependent sugar phosphotransferase system"/>
    <property type="evidence" value="ECO:0007669"/>
    <property type="project" value="InterPro"/>
</dbReference>
<dbReference type="InterPro" id="IPR051088">
    <property type="entry name" value="PTS_Sugar-EIIC/EIIB"/>
</dbReference>
<feature type="domain" description="PTS EIIC type-3" evidence="10">
    <location>
        <begin position="9"/>
        <end position="410"/>
    </location>
</feature>
<evidence type="ECO:0000256" key="1">
    <source>
        <dbReference type="ARBA" id="ARBA00004651"/>
    </source>
</evidence>
<dbReference type="PANTHER" id="PTHR33989">
    <property type="match status" value="1"/>
</dbReference>
<evidence type="ECO:0000256" key="2">
    <source>
        <dbReference type="ARBA" id="ARBA00022448"/>
    </source>
</evidence>
<evidence type="ECO:0000256" key="9">
    <source>
        <dbReference type="SAM" id="Phobius"/>
    </source>
</evidence>
<feature type="transmembrane region" description="Helical" evidence="9">
    <location>
        <begin position="277"/>
        <end position="304"/>
    </location>
</feature>
<evidence type="ECO:0000313" key="12">
    <source>
        <dbReference type="Proteomes" id="UP000195043"/>
    </source>
</evidence>
<dbReference type="InterPro" id="IPR003352">
    <property type="entry name" value="PTS_EIIC"/>
</dbReference>
<evidence type="ECO:0000256" key="7">
    <source>
        <dbReference type="ARBA" id="ARBA00023136"/>
    </source>
</evidence>
<keyword evidence="4 8" id="KW-0762">Sugar transport</keyword>
<keyword evidence="7 8" id="KW-0472">Membrane</keyword>
<feature type="transmembrane region" description="Helical" evidence="9">
    <location>
        <begin position="341"/>
        <end position="363"/>
    </location>
</feature>